<keyword evidence="2" id="KW-1185">Reference proteome</keyword>
<comment type="caution">
    <text evidence="1">The sequence shown here is derived from an EMBL/GenBank/DDBJ whole genome shotgun (WGS) entry which is preliminary data.</text>
</comment>
<proteinExistence type="predicted"/>
<sequence length="116" mass="12824">MVGNKHKRQPHHVQLLSQQLNTLSPHPAKSLKHKQWARPEPLFFWVNKAPKSILLVLVSTANGRSHLGNLNTGASINLCFHSPNVSLGAPPQMNEVFFLNNNHNSSTHLGVLSDPS</sequence>
<reference evidence="1" key="1">
    <citation type="submission" date="2022-04" db="EMBL/GenBank/DDBJ databases">
        <title>Genome of the entomopathogenic fungus Entomophthora muscae.</title>
        <authorList>
            <person name="Elya C."/>
            <person name="Lovett B.R."/>
            <person name="Lee E."/>
            <person name="Macias A.M."/>
            <person name="Hajek A.E."/>
            <person name="De Bivort B.L."/>
            <person name="Kasson M.T."/>
            <person name="De Fine Licht H.H."/>
            <person name="Stajich J.E."/>
        </authorList>
    </citation>
    <scope>NUCLEOTIDE SEQUENCE</scope>
    <source>
        <strain evidence="1">Berkeley</strain>
    </source>
</reference>
<protein>
    <submittedName>
        <fullName evidence="1">Uncharacterized protein</fullName>
    </submittedName>
</protein>
<evidence type="ECO:0000313" key="1">
    <source>
        <dbReference type="EMBL" id="KAJ9088023.1"/>
    </source>
</evidence>
<accession>A0ACC2UMF9</accession>
<gene>
    <name evidence="1" type="ORF">DSO57_1027216</name>
</gene>
<organism evidence="1 2">
    <name type="scientific">Entomophthora muscae</name>
    <dbReference type="NCBI Taxonomy" id="34485"/>
    <lineage>
        <taxon>Eukaryota</taxon>
        <taxon>Fungi</taxon>
        <taxon>Fungi incertae sedis</taxon>
        <taxon>Zoopagomycota</taxon>
        <taxon>Entomophthoromycotina</taxon>
        <taxon>Entomophthoromycetes</taxon>
        <taxon>Entomophthorales</taxon>
        <taxon>Entomophthoraceae</taxon>
        <taxon>Entomophthora</taxon>
    </lineage>
</organism>
<dbReference type="EMBL" id="QTSX02000164">
    <property type="protein sequence ID" value="KAJ9088023.1"/>
    <property type="molecule type" value="Genomic_DNA"/>
</dbReference>
<evidence type="ECO:0000313" key="2">
    <source>
        <dbReference type="Proteomes" id="UP001165960"/>
    </source>
</evidence>
<dbReference type="Proteomes" id="UP001165960">
    <property type="component" value="Unassembled WGS sequence"/>
</dbReference>
<name>A0ACC2UMF9_9FUNG</name>